<reference evidence="8 9" key="1">
    <citation type="journal article" date="2015" name="Genome Announc.">
        <title>Expanding the biotechnology potential of lactobacilli through comparative genomics of 213 strains and associated genera.</title>
        <authorList>
            <person name="Sun Z."/>
            <person name="Harris H.M."/>
            <person name="McCann A."/>
            <person name="Guo C."/>
            <person name="Argimon S."/>
            <person name="Zhang W."/>
            <person name="Yang X."/>
            <person name="Jeffery I.B."/>
            <person name="Cooney J.C."/>
            <person name="Kagawa T.F."/>
            <person name="Liu W."/>
            <person name="Song Y."/>
            <person name="Salvetti E."/>
            <person name="Wrobel A."/>
            <person name="Rasinkangas P."/>
            <person name="Parkhill J."/>
            <person name="Rea M.C."/>
            <person name="O'Sullivan O."/>
            <person name="Ritari J."/>
            <person name="Douillard F.P."/>
            <person name="Paul Ross R."/>
            <person name="Yang R."/>
            <person name="Briner A.E."/>
            <person name="Felis G.E."/>
            <person name="de Vos W.M."/>
            <person name="Barrangou R."/>
            <person name="Klaenhammer T.R."/>
            <person name="Caufield P.W."/>
            <person name="Cui Y."/>
            <person name="Zhang H."/>
            <person name="O'Toole P.W."/>
        </authorList>
    </citation>
    <scope>NUCLEOTIDE SEQUENCE [LARGE SCALE GENOMIC DNA]</scope>
    <source>
        <strain evidence="8 9">DSM 20014</strain>
    </source>
</reference>
<comment type="subcellular location">
    <subcellularLocation>
        <location evidence="1">Membrane</location>
        <topology evidence="1">Multi-pass membrane protein</topology>
    </subcellularLocation>
</comment>
<dbReference type="GO" id="GO:0006487">
    <property type="term" value="P:protein N-linked glycosylation"/>
    <property type="evidence" value="ECO:0007669"/>
    <property type="project" value="TreeGrafter"/>
</dbReference>
<feature type="domain" description="GtrA/DPMS transmembrane" evidence="7">
    <location>
        <begin position="228"/>
        <end position="349"/>
    </location>
</feature>
<evidence type="ECO:0000313" key="9">
    <source>
        <dbReference type="Proteomes" id="UP000051673"/>
    </source>
</evidence>
<evidence type="ECO:0000259" key="7">
    <source>
        <dbReference type="Pfam" id="PF04138"/>
    </source>
</evidence>
<proteinExistence type="predicted"/>
<dbReference type="CDD" id="cd04179">
    <property type="entry name" value="DPM_DPG-synthase_like"/>
    <property type="match status" value="1"/>
</dbReference>
<feature type="transmembrane region" description="Helical" evidence="5">
    <location>
        <begin position="294"/>
        <end position="316"/>
    </location>
</feature>
<evidence type="ECO:0000256" key="5">
    <source>
        <dbReference type="SAM" id="Phobius"/>
    </source>
</evidence>
<dbReference type="PATRIC" id="fig|1620.3.peg.429"/>
<dbReference type="SUPFAM" id="SSF53448">
    <property type="entry name" value="Nucleotide-diphospho-sugar transferases"/>
    <property type="match status" value="1"/>
</dbReference>
<feature type="domain" description="Glycosyltransferase 2-like" evidence="6">
    <location>
        <begin position="6"/>
        <end position="162"/>
    </location>
</feature>
<name>A0A0R2JHX9_9LACO</name>
<keyword evidence="9" id="KW-1185">Reference proteome</keyword>
<keyword evidence="2 5" id="KW-0812">Transmembrane</keyword>
<keyword evidence="8" id="KW-0808">Transferase</keyword>
<dbReference type="PANTHER" id="PTHR10859:SF114">
    <property type="entry name" value="DOLICHOL-PHOSPHATE MANNOSYLTRANSFERASE"/>
    <property type="match status" value="1"/>
</dbReference>
<protein>
    <submittedName>
        <fullName evidence="8">Glycosyltransferase-like protein</fullName>
    </submittedName>
</protein>
<dbReference type="Pfam" id="PF00535">
    <property type="entry name" value="Glycos_transf_2"/>
    <property type="match status" value="1"/>
</dbReference>
<dbReference type="GO" id="GO:0016020">
    <property type="term" value="C:membrane"/>
    <property type="evidence" value="ECO:0007669"/>
    <property type="project" value="UniProtKB-SubCell"/>
</dbReference>
<organism evidence="8 9">
    <name type="scientific">Weissella minor</name>
    <dbReference type="NCBI Taxonomy" id="1620"/>
    <lineage>
        <taxon>Bacteria</taxon>
        <taxon>Bacillati</taxon>
        <taxon>Bacillota</taxon>
        <taxon>Bacilli</taxon>
        <taxon>Lactobacillales</taxon>
        <taxon>Lactobacillaceae</taxon>
        <taxon>Weissella</taxon>
    </lineage>
</organism>
<dbReference type="GO" id="GO:0000271">
    <property type="term" value="P:polysaccharide biosynthetic process"/>
    <property type="evidence" value="ECO:0007669"/>
    <property type="project" value="InterPro"/>
</dbReference>
<sequence>MGEFGVLIPALNPDEKLLHLLEEIFSEQQIAQYVVLVDDGSDDMHSEIFQEIQKTFGQKVIVLRNLSNLGKGAALKRGLAYFEKWFPMVQGVITLDADGQHAVSDVVRLMDKFEPQALVLGCRTFSEDIPFRSRFGNVLTNRLTRLFTGLNISDTQTGLRIIPMSYVPTLLTFSEDHFEFEFKMLLEAKAADLKIIEVPIETIYIDDNASSHFRVIHDSFAIYAQSLKFAMTGIVSFLLDVGLFAFFLFLLGRENLQNVMWATVGARLTSGIVNYGLNRQLVFGHEGQQTLIKYAILMFVQMLASGALTYLIAHTISQSGNVGLVTIAKLIGDFILFLISFQIQKHIVFKAVAA</sequence>
<dbReference type="GO" id="GO:0016740">
    <property type="term" value="F:transferase activity"/>
    <property type="evidence" value="ECO:0007669"/>
    <property type="project" value="UniProtKB-KW"/>
</dbReference>
<keyword evidence="4 5" id="KW-0472">Membrane</keyword>
<dbReference type="InterPro" id="IPR007267">
    <property type="entry name" value="GtrA_DPMS_TM"/>
</dbReference>
<dbReference type="PANTHER" id="PTHR10859">
    <property type="entry name" value="GLYCOSYL TRANSFERASE"/>
    <property type="match status" value="1"/>
</dbReference>
<dbReference type="STRING" id="1620.IV67_GL000424"/>
<dbReference type="Gene3D" id="3.90.550.10">
    <property type="entry name" value="Spore Coat Polysaccharide Biosynthesis Protein SpsA, Chain A"/>
    <property type="match status" value="1"/>
</dbReference>
<dbReference type="InterPro" id="IPR029044">
    <property type="entry name" value="Nucleotide-diphossugar_trans"/>
</dbReference>
<gene>
    <name evidence="8" type="ORF">IV67_GL000424</name>
</gene>
<keyword evidence="3 5" id="KW-1133">Transmembrane helix</keyword>
<evidence type="ECO:0000256" key="1">
    <source>
        <dbReference type="ARBA" id="ARBA00004141"/>
    </source>
</evidence>
<dbReference type="InterPro" id="IPR001173">
    <property type="entry name" value="Glyco_trans_2-like"/>
</dbReference>
<evidence type="ECO:0000256" key="3">
    <source>
        <dbReference type="ARBA" id="ARBA00022989"/>
    </source>
</evidence>
<dbReference type="EMBL" id="JQCD01000024">
    <property type="protein sequence ID" value="KRN76914.1"/>
    <property type="molecule type" value="Genomic_DNA"/>
</dbReference>
<dbReference type="Pfam" id="PF04138">
    <property type="entry name" value="GtrA_DPMS_TM"/>
    <property type="match status" value="1"/>
</dbReference>
<feature type="transmembrane region" description="Helical" evidence="5">
    <location>
        <begin position="229"/>
        <end position="251"/>
    </location>
</feature>
<evidence type="ECO:0000259" key="6">
    <source>
        <dbReference type="Pfam" id="PF00535"/>
    </source>
</evidence>
<dbReference type="OrthoDB" id="9810303at2"/>
<evidence type="ECO:0000256" key="2">
    <source>
        <dbReference type="ARBA" id="ARBA00022692"/>
    </source>
</evidence>
<dbReference type="RefSeq" id="WP_057787720.1">
    <property type="nucleotide sequence ID" value="NZ_JQCD01000024.1"/>
</dbReference>
<comment type="caution">
    <text evidence="8">The sequence shown here is derived from an EMBL/GenBank/DDBJ whole genome shotgun (WGS) entry which is preliminary data.</text>
</comment>
<feature type="transmembrane region" description="Helical" evidence="5">
    <location>
        <begin position="322"/>
        <end position="341"/>
    </location>
</feature>
<evidence type="ECO:0000256" key="4">
    <source>
        <dbReference type="ARBA" id="ARBA00023136"/>
    </source>
</evidence>
<accession>A0A0R2JHX9</accession>
<evidence type="ECO:0000313" key="8">
    <source>
        <dbReference type="EMBL" id="KRN76914.1"/>
    </source>
</evidence>
<dbReference type="AlphaFoldDB" id="A0A0R2JHX9"/>
<dbReference type="Proteomes" id="UP000051673">
    <property type="component" value="Unassembled WGS sequence"/>
</dbReference>